<reference evidence="1" key="1">
    <citation type="journal article" date="2015" name="Nature">
        <title>Complex archaea that bridge the gap between prokaryotes and eukaryotes.</title>
        <authorList>
            <person name="Spang A."/>
            <person name="Saw J.H."/>
            <person name="Jorgensen S.L."/>
            <person name="Zaremba-Niedzwiedzka K."/>
            <person name="Martijn J."/>
            <person name="Lind A.E."/>
            <person name="van Eijk R."/>
            <person name="Schleper C."/>
            <person name="Guy L."/>
            <person name="Ettema T.J."/>
        </authorList>
    </citation>
    <scope>NUCLEOTIDE SEQUENCE</scope>
</reference>
<dbReference type="AlphaFoldDB" id="A0A0F9QBS9"/>
<sequence>MMMSEKTYGEYPHHLEGAWTSIINRNYPFDINVRFTFKERIKVWIGLHNNFKFQCWAINRMGIGYLVNVDLRDNKAHFLGKKRNFGGFR</sequence>
<protein>
    <submittedName>
        <fullName evidence="1">Uncharacterized protein</fullName>
    </submittedName>
</protein>
<name>A0A0F9QBS9_9ZZZZ</name>
<comment type="caution">
    <text evidence="1">The sequence shown here is derived from an EMBL/GenBank/DDBJ whole genome shotgun (WGS) entry which is preliminary data.</text>
</comment>
<evidence type="ECO:0000313" key="1">
    <source>
        <dbReference type="EMBL" id="KKN40004.1"/>
    </source>
</evidence>
<proteinExistence type="predicted"/>
<dbReference type="EMBL" id="LAZR01001731">
    <property type="protein sequence ID" value="KKN40004.1"/>
    <property type="molecule type" value="Genomic_DNA"/>
</dbReference>
<accession>A0A0F9QBS9</accession>
<gene>
    <name evidence="1" type="ORF">LCGC14_0737750</name>
</gene>
<organism evidence="1">
    <name type="scientific">marine sediment metagenome</name>
    <dbReference type="NCBI Taxonomy" id="412755"/>
    <lineage>
        <taxon>unclassified sequences</taxon>
        <taxon>metagenomes</taxon>
        <taxon>ecological metagenomes</taxon>
    </lineage>
</organism>